<evidence type="ECO:0000256" key="1">
    <source>
        <dbReference type="SAM" id="Phobius"/>
    </source>
</evidence>
<evidence type="ECO:0000313" key="2">
    <source>
        <dbReference type="EMBL" id="OKS86813.1"/>
    </source>
</evidence>
<keyword evidence="1" id="KW-0812">Transmembrane</keyword>
<comment type="caution">
    <text evidence="2">The sequence shown here is derived from an EMBL/GenBank/DDBJ whole genome shotgun (WGS) entry which is preliminary data.</text>
</comment>
<name>A0A1Q5ZYH5_9SPHI</name>
<keyword evidence="3" id="KW-1185">Reference proteome</keyword>
<evidence type="ECO:0000313" key="3">
    <source>
        <dbReference type="Proteomes" id="UP000186720"/>
    </source>
</evidence>
<protein>
    <recommendedName>
        <fullName evidence="4">ADP,ATP carrier protein</fullName>
    </recommendedName>
</protein>
<dbReference type="AlphaFoldDB" id="A0A1Q5ZYH5"/>
<accession>A0A1Q5ZYH5</accession>
<evidence type="ECO:0008006" key="4">
    <source>
        <dbReference type="Google" id="ProtNLM"/>
    </source>
</evidence>
<reference evidence="2 3" key="1">
    <citation type="submission" date="2016-11" db="EMBL/GenBank/DDBJ databases">
        <title>Whole Genome Sequencing of Mucilaginibacter polytrichastri RG4-7(T) isolated from the moss sample.</title>
        <authorList>
            <person name="Li Y."/>
        </authorList>
    </citation>
    <scope>NUCLEOTIDE SEQUENCE [LARGE SCALE GENOMIC DNA]</scope>
    <source>
        <strain evidence="2 3">RG4-7</strain>
    </source>
</reference>
<dbReference type="STRING" id="1302689.RG47T_2270"/>
<feature type="transmembrane region" description="Helical" evidence="1">
    <location>
        <begin position="262"/>
        <end position="282"/>
    </location>
</feature>
<gene>
    <name evidence="2" type="ORF">RG47T_2270</name>
</gene>
<dbReference type="RefSeq" id="WP_074489507.1">
    <property type="nucleotide sequence ID" value="NZ_FPAM01000019.1"/>
</dbReference>
<feature type="transmembrane region" description="Helical" evidence="1">
    <location>
        <begin position="378"/>
        <end position="398"/>
    </location>
</feature>
<dbReference type="Gene3D" id="1.20.1250.20">
    <property type="entry name" value="MFS general substrate transporter like domains"/>
    <property type="match status" value="1"/>
</dbReference>
<dbReference type="InterPro" id="IPR036259">
    <property type="entry name" value="MFS_trans_sf"/>
</dbReference>
<sequence>MKGLKALSRFIAVKPEEKQAFRQLFLLSLFTGISISFYFVAVNTFLIQKTSVSNLPYAYIISGTVGFFLIKLYQHRQKHTSIIRSYCESIGSFSVVCILIYFAFVRYSSNPALGVYVAYLGFLFNMPFTIIFSLGFFAICARMFNLAQSKRLLALVGTGEIVASILAYLIAPGIIRITGATVNLLLISGICILFTFIPLFFINKHSREKLNDAMAVSGSIPKKINIAFFLRDNFYLLIAAATVFSVAAIYFVDYAYLVSVRFMAAETSIEIAAIVSVFFTIVKTGELTFSILSGSVLSSKGIRFCILLLPLILSGCFLMAFFSGFVLQNSIFLVAFIFLAKWSERVIRKGISTPATKVLYQVTSRSERMQIEANIEGLLNQVSTVLTGVLLIVFSRLFSSKDPMLFLSVIAGICFVAFVTWLVISLKLYDSYKKKIKEYLNQLKYNAKADSPAYSVKHHYEPVADADLTSTAYPLMQEVIGNAIKLINESSLSLRTISFYNPSIIHAADDSEMLHRKLINAYFVNENFFSRLCIIRFLGSSAINLRLFKELWKISDLELKLELISVYSKGDRADADVFYFESLCEDFARELVWVMSTEYDLAGLNNQSLTYELKLHEAKISAVLFALLKLIYEPASIQVIADIMGREGQSAENQFFALELLDNILSNRLKILLVPAFEPLAFDQKIDNLRKVFSVYTLGSARRLKDILMKDYKLINPAIKELALINYYALTADNKILDAFSHNKLKNLNLRATELMNTEKGHGAGKNKMFDELIGSYQLNKAQVACLYNWGLNWYLAKKSRPNTAGINKKESNPYLINMNLGTEDNVIIDGLAMALLIS</sequence>
<feature type="transmembrane region" description="Helical" evidence="1">
    <location>
        <begin position="116"/>
        <end position="140"/>
    </location>
</feature>
<proteinExistence type="predicted"/>
<feature type="transmembrane region" description="Helical" evidence="1">
    <location>
        <begin position="57"/>
        <end position="73"/>
    </location>
</feature>
<dbReference type="OrthoDB" id="789601at2"/>
<dbReference type="Proteomes" id="UP000186720">
    <property type="component" value="Unassembled WGS sequence"/>
</dbReference>
<feature type="transmembrane region" description="Helical" evidence="1">
    <location>
        <begin position="404"/>
        <end position="429"/>
    </location>
</feature>
<feature type="transmembrane region" description="Helical" evidence="1">
    <location>
        <begin position="152"/>
        <end position="175"/>
    </location>
</feature>
<organism evidence="2 3">
    <name type="scientific">Mucilaginibacter polytrichastri</name>
    <dbReference type="NCBI Taxonomy" id="1302689"/>
    <lineage>
        <taxon>Bacteria</taxon>
        <taxon>Pseudomonadati</taxon>
        <taxon>Bacteroidota</taxon>
        <taxon>Sphingobacteriia</taxon>
        <taxon>Sphingobacteriales</taxon>
        <taxon>Sphingobacteriaceae</taxon>
        <taxon>Mucilaginibacter</taxon>
    </lineage>
</organism>
<keyword evidence="1" id="KW-1133">Transmembrane helix</keyword>
<feature type="transmembrane region" description="Helical" evidence="1">
    <location>
        <begin position="85"/>
        <end position="104"/>
    </location>
</feature>
<keyword evidence="1" id="KW-0472">Membrane</keyword>
<feature type="transmembrane region" description="Helical" evidence="1">
    <location>
        <begin position="234"/>
        <end position="256"/>
    </location>
</feature>
<feature type="transmembrane region" description="Helical" evidence="1">
    <location>
        <begin position="181"/>
        <end position="202"/>
    </location>
</feature>
<dbReference type="EMBL" id="MPPL01000001">
    <property type="protein sequence ID" value="OKS86813.1"/>
    <property type="molecule type" value="Genomic_DNA"/>
</dbReference>
<dbReference type="SUPFAM" id="SSF103473">
    <property type="entry name" value="MFS general substrate transporter"/>
    <property type="match status" value="1"/>
</dbReference>
<feature type="transmembrane region" description="Helical" evidence="1">
    <location>
        <begin position="24"/>
        <end position="45"/>
    </location>
</feature>